<name>A0A078I4H8_BRANA</name>
<dbReference type="Proteomes" id="UP000028999">
    <property type="component" value="Unassembled WGS sequence"/>
</dbReference>
<dbReference type="Gramene" id="CDY45770">
    <property type="protein sequence ID" value="CDY45770"/>
    <property type="gene ID" value="GSBRNA2T00082693001"/>
</dbReference>
<organism evidence="1 2">
    <name type="scientific">Brassica napus</name>
    <name type="common">Rape</name>
    <dbReference type="NCBI Taxonomy" id="3708"/>
    <lineage>
        <taxon>Eukaryota</taxon>
        <taxon>Viridiplantae</taxon>
        <taxon>Streptophyta</taxon>
        <taxon>Embryophyta</taxon>
        <taxon>Tracheophyta</taxon>
        <taxon>Spermatophyta</taxon>
        <taxon>Magnoliopsida</taxon>
        <taxon>eudicotyledons</taxon>
        <taxon>Gunneridae</taxon>
        <taxon>Pentapetalae</taxon>
        <taxon>rosids</taxon>
        <taxon>malvids</taxon>
        <taxon>Brassicales</taxon>
        <taxon>Brassicaceae</taxon>
        <taxon>Brassiceae</taxon>
        <taxon>Brassica</taxon>
    </lineage>
</organism>
<gene>
    <name evidence="1" type="primary">BnaC04g22560D</name>
    <name evidence="1" type="ORF">GSBRNA2T00082693001</name>
</gene>
<dbReference type="EMBL" id="LK032636">
    <property type="protein sequence ID" value="CDY45770.1"/>
    <property type="molecule type" value="Genomic_DNA"/>
</dbReference>
<reference evidence="1 2" key="1">
    <citation type="journal article" date="2014" name="Science">
        <title>Plant genetics. Early allopolyploid evolution in the post-Neolithic Brassica napus oilseed genome.</title>
        <authorList>
            <person name="Chalhoub B."/>
            <person name="Denoeud F."/>
            <person name="Liu S."/>
            <person name="Parkin I.A."/>
            <person name="Tang H."/>
            <person name="Wang X."/>
            <person name="Chiquet J."/>
            <person name="Belcram H."/>
            <person name="Tong C."/>
            <person name="Samans B."/>
            <person name="Correa M."/>
            <person name="Da Silva C."/>
            <person name="Just J."/>
            <person name="Falentin C."/>
            <person name="Koh C.S."/>
            <person name="Le Clainche I."/>
            <person name="Bernard M."/>
            <person name="Bento P."/>
            <person name="Noel B."/>
            <person name="Labadie K."/>
            <person name="Alberti A."/>
            <person name="Charles M."/>
            <person name="Arnaud D."/>
            <person name="Guo H."/>
            <person name="Daviaud C."/>
            <person name="Alamery S."/>
            <person name="Jabbari K."/>
            <person name="Zhao M."/>
            <person name="Edger P.P."/>
            <person name="Chelaifa H."/>
            <person name="Tack D."/>
            <person name="Lassalle G."/>
            <person name="Mestiri I."/>
            <person name="Schnel N."/>
            <person name="Le Paslier M.C."/>
            <person name="Fan G."/>
            <person name="Renault V."/>
            <person name="Bayer P.E."/>
            <person name="Golicz A.A."/>
            <person name="Manoli S."/>
            <person name="Lee T.H."/>
            <person name="Thi V.H."/>
            <person name="Chalabi S."/>
            <person name="Hu Q."/>
            <person name="Fan C."/>
            <person name="Tollenaere R."/>
            <person name="Lu Y."/>
            <person name="Battail C."/>
            <person name="Shen J."/>
            <person name="Sidebottom C.H."/>
            <person name="Wang X."/>
            <person name="Canaguier A."/>
            <person name="Chauveau A."/>
            <person name="Berard A."/>
            <person name="Deniot G."/>
            <person name="Guan M."/>
            <person name="Liu Z."/>
            <person name="Sun F."/>
            <person name="Lim Y.P."/>
            <person name="Lyons E."/>
            <person name="Town C.D."/>
            <person name="Bancroft I."/>
            <person name="Wang X."/>
            <person name="Meng J."/>
            <person name="Ma J."/>
            <person name="Pires J.C."/>
            <person name="King G.J."/>
            <person name="Brunel D."/>
            <person name="Delourme R."/>
            <person name="Renard M."/>
            <person name="Aury J.M."/>
            <person name="Adams K.L."/>
            <person name="Batley J."/>
            <person name="Snowdon R.J."/>
            <person name="Tost J."/>
            <person name="Edwards D."/>
            <person name="Zhou Y."/>
            <person name="Hua W."/>
            <person name="Sharpe A.G."/>
            <person name="Paterson A.H."/>
            <person name="Guan C."/>
            <person name="Wincker P."/>
        </authorList>
    </citation>
    <scope>NUCLEOTIDE SEQUENCE [LARGE SCALE GENOMIC DNA]</scope>
    <source>
        <strain evidence="2">cv. Darmor-bzh</strain>
    </source>
</reference>
<protein>
    <submittedName>
        <fullName evidence="1">BnaC04g22560D protein</fullName>
    </submittedName>
</protein>
<dbReference type="AlphaFoldDB" id="A0A078I4H8"/>
<dbReference type="PaxDb" id="3708-A0A078I4H8"/>
<proteinExistence type="predicted"/>
<evidence type="ECO:0000313" key="1">
    <source>
        <dbReference type="EMBL" id="CDY45770.1"/>
    </source>
</evidence>
<sequence>MVIDATYRGNKSRYFNTKVDN</sequence>
<evidence type="ECO:0000313" key="2">
    <source>
        <dbReference type="Proteomes" id="UP000028999"/>
    </source>
</evidence>
<keyword evidence="2" id="KW-1185">Reference proteome</keyword>
<accession>A0A078I4H8</accession>